<evidence type="ECO:0000256" key="3">
    <source>
        <dbReference type="ARBA" id="ARBA00023002"/>
    </source>
</evidence>
<keyword evidence="4" id="KW-0408">Iron</keyword>
<dbReference type="Pfam" id="PF02668">
    <property type="entry name" value="TauD"/>
    <property type="match status" value="1"/>
</dbReference>
<organism evidence="6 7">
    <name type="scientific">Herbaspirillum hiltneri N3</name>
    <dbReference type="NCBI Taxonomy" id="1262470"/>
    <lineage>
        <taxon>Bacteria</taxon>
        <taxon>Pseudomonadati</taxon>
        <taxon>Pseudomonadota</taxon>
        <taxon>Betaproteobacteria</taxon>
        <taxon>Burkholderiales</taxon>
        <taxon>Oxalobacteraceae</taxon>
        <taxon>Herbaspirillum</taxon>
    </lineage>
</organism>
<keyword evidence="2" id="KW-0479">Metal-binding</keyword>
<evidence type="ECO:0000313" key="6">
    <source>
        <dbReference type="EMBL" id="AKZ61309.1"/>
    </source>
</evidence>
<dbReference type="InterPro" id="IPR003819">
    <property type="entry name" value="TauD/TfdA-like"/>
</dbReference>
<gene>
    <name evidence="6" type="ORF">F506_00300</name>
</gene>
<feature type="domain" description="TauD/TfdA-like" evidence="5">
    <location>
        <begin position="242"/>
        <end position="311"/>
    </location>
</feature>
<dbReference type="SUPFAM" id="SSF51197">
    <property type="entry name" value="Clavaminate synthase-like"/>
    <property type="match status" value="1"/>
</dbReference>
<dbReference type="InterPro" id="IPR042098">
    <property type="entry name" value="TauD-like_sf"/>
</dbReference>
<sequence>MSPLEWSAIARIVNELEQSFGSVETPEFADACSLSAHQLPRSLRELAHRFKYLHLPCGAVLLSGVPVDDERIGPSPAHWDAPWRNPPNLREEIAQCLISAALGDIFGWRTQENGRFLRHIVPIDKERNEQLGGSSSTTLVWHNEEAFHALRCDFLSIFCYRNEERAETILSYIGDLHIPDEKWAVLAAPRFVILPDKSHLPDQNISEHWRLDDHAFEHIRRMHADPQPVPALSGAREQPFIQVDEAFMKALPGDQEAAEALNWLLRQFDAHKSAVVMQPGDMLWIDNKRAVHGRSIYQPNYGARHRWLRRVNLTLNLRGSLPYRENAVGRHIV</sequence>
<reference evidence="7" key="1">
    <citation type="journal article" date="2015" name="Genome Announc.">
        <title>Complete Genome Sequence of Herbaspirillum hiltneri N3 (DSM 17495), Isolated from Surface-Sterilized Wheat Roots.</title>
        <authorList>
            <person name="Guizelini D."/>
            <person name="Saizaki P.M."/>
            <person name="Coimbra N.A."/>
            <person name="Weiss V.A."/>
            <person name="Faoro H."/>
            <person name="Sfeir M.Z."/>
            <person name="Baura V.A."/>
            <person name="Monteiro R.A."/>
            <person name="Chubatsu L.S."/>
            <person name="Souza E.M."/>
            <person name="Cruz L.M."/>
            <person name="Pedrosa F.O."/>
            <person name="Raittz R.T."/>
            <person name="Marchaukoski J.N."/>
            <person name="Steffens M.B."/>
        </authorList>
    </citation>
    <scope>NUCLEOTIDE SEQUENCE [LARGE SCALE GENOMIC DNA]</scope>
    <source>
        <strain evidence="7">N3</strain>
    </source>
</reference>
<evidence type="ECO:0000259" key="5">
    <source>
        <dbReference type="Pfam" id="PF02668"/>
    </source>
</evidence>
<dbReference type="EMBL" id="CP011409">
    <property type="protein sequence ID" value="AKZ61309.1"/>
    <property type="molecule type" value="Genomic_DNA"/>
</dbReference>
<keyword evidence="7" id="KW-1185">Reference proteome</keyword>
<dbReference type="Proteomes" id="UP000063429">
    <property type="component" value="Chromosome"/>
</dbReference>
<proteinExistence type="inferred from homology"/>
<evidence type="ECO:0000313" key="7">
    <source>
        <dbReference type="Proteomes" id="UP000063429"/>
    </source>
</evidence>
<dbReference type="PIRSF" id="PIRSF019543">
    <property type="entry name" value="Clavaminate_syn"/>
    <property type="match status" value="1"/>
</dbReference>
<protein>
    <recommendedName>
        <fullName evidence="5">TauD/TfdA-like domain-containing protein</fullName>
    </recommendedName>
</protein>
<evidence type="ECO:0000256" key="2">
    <source>
        <dbReference type="ARBA" id="ARBA00022723"/>
    </source>
</evidence>
<evidence type="ECO:0000256" key="4">
    <source>
        <dbReference type="ARBA" id="ARBA00023004"/>
    </source>
</evidence>
<name>A0ABN4HS18_9BURK</name>
<dbReference type="Gene3D" id="3.60.130.10">
    <property type="entry name" value="Clavaminate synthase-like"/>
    <property type="match status" value="1"/>
</dbReference>
<dbReference type="InterPro" id="IPR014503">
    <property type="entry name" value="Clavaminate_syn-like"/>
</dbReference>
<evidence type="ECO:0000256" key="1">
    <source>
        <dbReference type="ARBA" id="ARBA00008425"/>
    </source>
</evidence>
<comment type="similarity">
    <text evidence="1">Belongs to the clavaminate synthase family.</text>
</comment>
<keyword evidence="3" id="KW-0560">Oxidoreductase</keyword>
<accession>A0ABN4HS18</accession>